<comment type="caution">
    <text evidence="3">The sequence shown here is derived from an EMBL/GenBank/DDBJ whole genome shotgun (WGS) entry which is preliminary data.</text>
</comment>
<organism evidence="3 4">
    <name type="scientific">Actinomadura coerulea</name>
    <dbReference type="NCBI Taxonomy" id="46159"/>
    <lineage>
        <taxon>Bacteria</taxon>
        <taxon>Bacillati</taxon>
        <taxon>Actinomycetota</taxon>
        <taxon>Actinomycetes</taxon>
        <taxon>Streptosporangiales</taxon>
        <taxon>Thermomonosporaceae</taxon>
        <taxon>Actinomadura</taxon>
    </lineage>
</organism>
<feature type="transmembrane region" description="Helical" evidence="2">
    <location>
        <begin position="69"/>
        <end position="88"/>
    </location>
</feature>
<feature type="transmembrane region" description="Helical" evidence="2">
    <location>
        <begin position="6"/>
        <end position="31"/>
    </location>
</feature>
<gene>
    <name evidence="3" type="ORF">BKA00_002888</name>
</gene>
<evidence type="ECO:0000313" key="4">
    <source>
        <dbReference type="Proteomes" id="UP000546324"/>
    </source>
</evidence>
<sequence>MEIWEAAGWGLAGGLAAGLVSLMTAITSAGFTWPWHGHPEQAWPRLFVFGCGLALGALVAAATHDSMSGAWPAFIMGVGAPATIRGALAGVSITERKTDSPAPVPAEGGEGSGGR</sequence>
<protein>
    <submittedName>
        <fullName evidence="3">Putative membrane protein YfcA</fullName>
    </submittedName>
</protein>
<dbReference type="RefSeq" id="WP_185025391.1">
    <property type="nucleotide sequence ID" value="NZ_JACHMQ010000001.1"/>
</dbReference>
<accession>A0A7X0KZB0</accession>
<reference evidence="3 4" key="1">
    <citation type="submission" date="2020-08" db="EMBL/GenBank/DDBJ databases">
        <title>Sequencing the genomes of 1000 actinobacteria strains.</title>
        <authorList>
            <person name="Klenk H.-P."/>
        </authorList>
    </citation>
    <scope>NUCLEOTIDE SEQUENCE [LARGE SCALE GENOMIC DNA]</scope>
    <source>
        <strain evidence="3 4">DSM 43675</strain>
    </source>
</reference>
<keyword evidence="2" id="KW-0812">Transmembrane</keyword>
<dbReference type="AlphaFoldDB" id="A0A7X0KZB0"/>
<feature type="region of interest" description="Disordered" evidence="1">
    <location>
        <begin position="94"/>
        <end position="115"/>
    </location>
</feature>
<keyword evidence="2" id="KW-0472">Membrane</keyword>
<keyword evidence="4" id="KW-1185">Reference proteome</keyword>
<evidence type="ECO:0000256" key="1">
    <source>
        <dbReference type="SAM" id="MobiDB-lite"/>
    </source>
</evidence>
<evidence type="ECO:0000256" key="2">
    <source>
        <dbReference type="SAM" id="Phobius"/>
    </source>
</evidence>
<dbReference type="Proteomes" id="UP000546324">
    <property type="component" value="Unassembled WGS sequence"/>
</dbReference>
<dbReference type="EMBL" id="JACHMQ010000001">
    <property type="protein sequence ID" value="MBB6395974.1"/>
    <property type="molecule type" value="Genomic_DNA"/>
</dbReference>
<feature type="transmembrane region" description="Helical" evidence="2">
    <location>
        <begin position="43"/>
        <end position="63"/>
    </location>
</feature>
<keyword evidence="2" id="KW-1133">Transmembrane helix</keyword>
<evidence type="ECO:0000313" key="3">
    <source>
        <dbReference type="EMBL" id="MBB6395974.1"/>
    </source>
</evidence>
<proteinExistence type="predicted"/>
<name>A0A7X0KZB0_9ACTN</name>